<dbReference type="EMBL" id="FNTV01000001">
    <property type="protein sequence ID" value="SEE43736.1"/>
    <property type="molecule type" value="Genomic_DNA"/>
</dbReference>
<evidence type="ECO:0000259" key="10">
    <source>
        <dbReference type="Pfam" id="PF00697"/>
    </source>
</evidence>
<dbReference type="RefSeq" id="WP_074711130.1">
    <property type="nucleotide sequence ID" value="NZ_FNTV01000001.1"/>
</dbReference>
<dbReference type="SUPFAM" id="SSF51366">
    <property type="entry name" value="Ribulose-phoshate binding barrel"/>
    <property type="match status" value="1"/>
</dbReference>
<dbReference type="CDD" id="cd00405">
    <property type="entry name" value="PRAI"/>
    <property type="match status" value="1"/>
</dbReference>
<keyword evidence="6 9" id="KW-0822">Tryptophan biosynthesis</keyword>
<keyword evidence="5 9" id="KW-0028">Amino-acid biosynthesis</keyword>
<dbReference type="PANTHER" id="PTHR42894:SF1">
    <property type="entry name" value="N-(5'-PHOSPHORIBOSYL)ANTHRANILATE ISOMERASE"/>
    <property type="match status" value="1"/>
</dbReference>
<dbReference type="Gene3D" id="3.20.20.70">
    <property type="entry name" value="Aldolase class I"/>
    <property type="match status" value="1"/>
</dbReference>
<keyword evidence="8 9" id="KW-0413">Isomerase</keyword>
<evidence type="ECO:0000256" key="8">
    <source>
        <dbReference type="ARBA" id="ARBA00023235"/>
    </source>
</evidence>
<proteinExistence type="inferred from homology"/>
<comment type="catalytic activity">
    <reaction evidence="1 9">
        <text>N-(5-phospho-beta-D-ribosyl)anthranilate = 1-(2-carboxyphenylamino)-1-deoxy-D-ribulose 5-phosphate</text>
        <dbReference type="Rhea" id="RHEA:21540"/>
        <dbReference type="ChEBI" id="CHEBI:18277"/>
        <dbReference type="ChEBI" id="CHEBI:58613"/>
        <dbReference type="EC" id="5.3.1.24"/>
    </reaction>
</comment>
<dbReference type="GO" id="GO:0004640">
    <property type="term" value="F:phosphoribosylanthranilate isomerase activity"/>
    <property type="evidence" value="ECO:0007669"/>
    <property type="project" value="UniProtKB-UniRule"/>
</dbReference>
<reference evidence="11 12" key="1">
    <citation type="submission" date="2016-10" db="EMBL/GenBank/DDBJ databases">
        <authorList>
            <person name="de Groot N.N."/>
        </authorList>
    </citation>
    <scope>NUCLEOTIDE SEQUENCE [LARGE SCALE GENOMIC DNA]</scope>
    <source>
        <strain evidence="11 12">DSM 22274</strain>
    </source>
</reference>
<evidence type="ECO:0000256" key="4">
    <source>
        <dbReference type="ARBA" id="ARBA00022272"/>
    </source>
</evidence>
<evidence type="ECO:0000313" key="11">
    <source>
        <dbReference type="EMBL" id="SEE43736.1"/>
    </source>
</evidence>
<keyword evidence="7 9" id="KW-0057">Aromatic amino acid biosynthesis</keyword>
<dbReference type="PANTHER" id="PTHR42894">
    <property type="entry name" value="N-(5'-PHOSPHORIBOSYL)ANTHRANILATE ISOMERASE"/>
    <property type="match status" value="1"/>
</dbReference>
<comment type="similarity">
    <text evidence="9">Belongs to the TrpF family.</text>
</comment>
<accession>A0A1H5IU31</accession>
<sequence>MSALYVKICGLQTAETVDAAVQAGADAIGFIFAPGSPRTISAETASELVRQVPQDVETVGVFRNQDIDEVIDMARTAGVTTVQLHGDESLADMQALHGAGFRTLRAFSVDAYNALDDGQRLSWAAERILLDAVEPGAGIAFDASSLENGGPQGFWLLAGGLNPANVASLVHALSPTGVDVSSGVESRRGVKDSQLIRDFIHAARHQPSLPAG</sequence>
<evidence type="ECO:0000256" key="9">
    <source>
        <dbReference type="HAMAP-Rule" id="MF_00135"/>
    </source>
</evidence>
<gene>
    <name evidence="9" type="primary">trpF</name>
    <name evidence="11" type="ORF">SAMN04489740_1409</name>
</gene>
<comment type="pathway">
    <text evidence="2 9">Amino-acid biosynthesis; L-tryptophan biosynthesis; L-tryptophan from chorismate: step 3/5.</text>
</comment>
<evidence type="ECO:0000256" key="1">
    <source>
        <dbReference type="ARBA" id="ARBA00001164"/>
    </source>
</evidence>
<protein>
    <recommendedName>
        <fullName evidence="4 9">N-(5'-phosphoribosyl)anthranilate isomerase</fullName>
        <shortName evidence="9">PRAI</shortName>
        <ecNumber evidence="3 9">5.3.1.24</ecNumber>
    </recommendedName>
</protein>
<evidence type="ECO:0000256" key="6">
    <source>
        <dbReference type="ARBA" id="ARBA00022822"/>
    </source>
</evidence>
<dbReference type="HAMAP" id="MF_00135">
    <property type="entry name" value="PRAI"/>
    <property type="match status" value="1"/>
</dbReference>
<dbReference type="EC" id="5.3.1.24" evidence="3 9"/>
<organism evidence="11 12">
    <name type="scientific">Arthrobacter alpinus</name>
    <dbReference type="NCBI Taxonomy" id="656366"/>
    <lineage>
        <taxon>Bacteria</taxon>
        <taxon>Bacillati</taxon>
        <taxon>Actinomycetota</taxon>
        <taxon>Actinomycetes</taxon>
        <taxon>Micrococcales</taxon>
        <taxon>Micrococcaceae</taxon>
        <taxon>Arthrobacter</taxon>
    </lineage>
</organism>
<dbReference type="InterPro" id="IPR044643">
    <property type="entry name" value="TrpF_fam"/>
</dbReference>
<name>A0A1H5IU31_9MICC</name>
<dbReference type="InterPro" id="IPR001240">
    <property type="entry name" value="PRAI_dom"/>
</dbReference>
<evidence type="ECO:0000313" key="12">
    <source>
        <dbReference type="Proteomes" id="UP000182725"/>
    </source>
</evidence>
<dbReference type="InterPro" id="IPR013785">
    <property type="entry name" value="Aldolase_TIM"/>
</dbReference>
<evidence type="ECO:0000256" key="7">
    <source>
        <dbReference type="ARBA" id="ARBA00023141"/>
    </source>
</evidence>
<dbReference type="InterPro" id="IPR011060">
    <property type="entry name" value="RibuloseP-bd_barrel"/>
</dbReference>
<dbReference type="GO" id="GO:0000162">
    <property type="term" value="P:L-tryptophan biosynthetic process"/>
    <property type="evidence" value="ECO:0007669"/>
    <property type="project" value="UniProtKB-UniRule"/>
</dbReference>
<evidence type="ECO:0000256" key="2">
    <source>
        <dbReference type="ARBA" id="ARBA00004664"/>
    </source>
</evidence>
<evidence type="ECO:0000256" key="3">
    <source>
        <dbReference type="ARBA" id="ARBA00012572"/>
    </source>
</evidence>
<dbReference type="AlphaFoldDB" id="A0A1H5IU31"/>
<evidence type="ECO:0000256" key="5">
    <source>
        <dbReference type="ARBA" id="ARBA00022605"/>
    </source>
</evidence>
<feature type="domain" description="N-(5'phosphoribosyl) anthranilate isomerase (PRAI)" evidence="10">
    <location>
        <begin position="6"/>
        <end position="201"/>
    </location>
</feature>
<dbReference type="Pfam" id="PF00697">
    <property type="entry name" value="PRAI"/>
    <property type="match status" value="1"/>
</dbReference>
<dbReference type="UniPathway" id="UPA00035">
    <property type="reaction ID" value="UER00042"/>
</dbReference>
<dbReference type="Proteomes" id="UP000182725">
    <property type="component" value="Unassembled WGS sequence"/>
</dbReference>